<comment type="caution">
    <text evidence="1">The sequence shown here is derived from an EMBL/GenBank/DDBJ whole genome shotgun (WGS) entry which is preliminary data.</text>
</comment>
<dbReference type="RefSeq" id="WP_060755612.1">
    <property type="nucleotide sequence ID" value="NZ_CP087111.1"/>
</dbReference>
<proteinExistence type="predicted"/>
<evidence type="ECO:0000313" key="1">
    <source>
        <dbReference type="EMBL" id="KWU49364.1"/>
    </source>
</evidence>
<name>A0A0X7K117_9PSED</name>
<protein>
    <recommendedName>
        <fullName evidence="3">SPOR domain-containing protein</fullName>
    </recommendedName>
</protein>
<dbReference type="AlphaFoldDB" id="A0A0X7K117"/>
<dbReference type="EMBL" id="LRMR01000026">
    <property type="protein sequence ID" value="KWU49364.1"/>
    <property type="molecule type" value="Genomic_DNA"/>
</dbReference>
<sequence>MRNDDYAQSKKDWIYTWGVVRDEPNIMVGAFPTKAAAEARAQTMGEGYKVSYIFHLPGTDEFIREDEPNS</sequence>
<evidence type="ECO:0008006" key="3">
    <source>
        <dbReference type="Google" id="ProtNLM"/>
    </source>
</evidence>
<accession>A0A0X7K117</accession>
<reference evidence="2" key="1">
    <citation type="submission" date="2016-01" db="EMBL/GenBank/DDBJ databases">
        <authorList>
            <person name="Gamez R.M."/>
            <person name="Rodriguez F."/>
            <person name="Bernal J.F."/>
            <person name="Agarwala R."/>
            <person name="Landsman D."/>
            <person name="Marino-Ramirez L."/>
        </authorList>
    </citation>
    <scope>NUCLEOTIDE SEQUENCE [LARGE SCALE GENOMIC DNA]</scope>
    <source>
        <strain evidence="2">Ps006</strain>
    </source>
</reference>
<organism evidence="1 2">
    <name type="scientific">Pseudomonas palleroniana</name>
    <dbReference type="NCBI Taxonomy" id="191390"/>
    <lineage>
        <taxon>Bacteria</taxon>
        <taxon>Pseudomonadati</taxon>
        <taxon>Pseudomonadota</taxon>
        <taxon>Gammaproteobacteria</taxon>
        <taxon>Pseudomonadales</taxon>
        <taxon>Pseudomonadaceae</taxon>
        <taxon>Pseudomonas</taxon>
    </lineage>
</organism>
<evidence type="ECO:0000313" key="2">
    <source>
        <dbReference type="Proteomes" id="UP000067111"/>
    </source>
</evidence>
<dbReference type="OrthoDB" id="9892945at2"/>
<dbReference type="Proteomes" id="UP000067111">
    <property type="component" value="Unassembled WGS sequence"/>
</dbReference>
<gene>
    <name evidence="1" type="ORF">AWV77_18365</name>
</gene>